<dbReference type="NCBIfam" id="TIGR04056">
    <property type="entry name" value="OMP_RagA_SusC"/>
    <property type="match status" value="1"/>
</dbReference>
<dbReference type="Pfam" id="PF13715">
    <property type="entry name" value="CarbopepD_reg_2"/>
    <property type="match status" value="1"/>
</dbReference>
<dbReference type="RefSeq" id="WP_120258562.1">
    <property type="nucleotide sequence ID" value="NZ_RAPY01000001.1"/>
</dbReference>
<dbReference type="AlphaFoldDB" id="A0A420BJJ6"/>
<dbReference type="OrthoDB" id="9768177at2"/>
<evidence type="ECO:0000256" key="8">
    <source>
        <dbReference type="PROSITE-ProRule" id="PRU01360"/>
    </source>
</evidence>
<evidence type="ECO:0000256" key="5">
    <source>
        <dbReference type="ARBA" id="ARBA00022729"/>
    </source>
</evidence>
<dbReference type="Gene3D" id="2.60.40.1120">
    <property type="entry name" value="Carboxypeptidase-like, regulatory domain"/>
    <property type="match status" value="1"/>
</dbReference>
<dbReference type="Gene3D" id="2.40.170.20">
    <property type="entry name" value="TonB-dependent receptor, beta-barrel domain"/>
    <property type="match status" value="1"/>
</dbReference>
<dbReference type="PROSITE" id="PS52016">
    <property type="entry name" value="TONB_DEPENDENT_REC_3"/>
    <property type="match status" value="1"/>
</dbReference>
<organism evidence="10 11">
    <name type="scientific">Sphingobacterium detergens</name>
    <dbReference type="NCBI Taxonomy" id="1145106"/>
    <lineage>
        <taxon>Bacteria</taxon>
        <taxon>Pseudomonadati</taxon>
        <taxon>Bacteroidota</taxon>
        <taxon>Sphingobacteriia</taxon>
        <taxon>Sphingobacteriales</taxon>
        <taxon>Sphingobacteriaceae</taxon>
        <taxon>Sphingobacterium</taxon>
    </lineage>
</organism>
<comment type="caution">
    <text evidence="10">The sequence shown here is derived from an EMBL/GenBank/DDBJ whole genome shotgun (WGS) entry which is preliminary data.</text>
</comment>
<dbReference type="InterPro" id="IPR018247">
    <property type="entry name" value="EF_Hand_1_Ca_BS"/>
</dbReference>
<dbReference type="PANTHER" id="PTHR30069:SF29">
    <property type="entry name" value="HEMOGLOBIN AND HEMOGLOBIN-HAPTOGLOBIN-BINDING PROTEIN 1-RELATED"/>
    <property type="match status" value="1"/>
</dbReference>
<evidence type="ECO:0000256" key="3">
    <source>
        <dbReference type="ARBA" id="ARBA00022452"/>
    </source>
</evidence>
<dbReference type="SUPFAM" id="SSF56935">
    <property type="entry name" value="Porins"/>
    <property type="match status" value="1"/>
</dbReference>
<dbReference type="InterPro" id="IPR012910">
    <property type="entry name" value="Plug_dom"/>
</dbReference>
<keyword evidence="4 8" id="KW-0812">Transmembrane</keyword>
<proteinExistence type="inferred from homology"/>
<dbReference type="Proteomes" id="UP000286246">
    <property type="component" value="Unassembled WGS sequence"/>
</dbReference>
<evidence type="ECO:0000313" key="10">
    <source>
        <dbReference type="EMBL" id="RKE56954.1"/>
    </source>
</evidence>
<sequence>MKKKSHVLYHVPISYYLKWLLMAKFLIIFLFACVATGLAKESKAQKTVSLRFEEVRLKNLLTSIEEQTKINFIYNDNSIYDIKVKRVDVRNKKWTDLLLPILAKESLEMDIVSENRIIIRSMTRSQDKIASGTIKDSHGKPLAGVSVKVKGTDKMTQSNSDGQFSLVVENENNILLFSYLGYLTQELPYQRQGMSVVLQEDLAQLEEVVVIGYGTQKKATLTGSVSQVSGSELQRSPAPNLSNSLAGRMPGVVANNRSGQPGSDNSEIFIRGKGSLGDNSPLYVIDGVANRGGIERLNPSDIETISVLKDASAAIYGAQAANGVILVTTKRGNGDKPTISYDGSYGLSEHTRTPKLMDSYQFMVYDDEINAHFGRVEKYKDIKGKYLDGSIDPLLYANTDWMKAVFKSAPQTQHSLSLRGGDEKVRYYVSGGYLYQKPGFKNTDLNFRTVQFRSNLDAKITKDLSVLIEVATRQENRNNSNYDMGTFFWEAFHAYPFLPDYYPNGLPGPGLSWGNNLTILAAGKTGYQHIKDNFINTKAGFDLKTPWLLDGLSFSGYAAFDSRYRHEKKLNNMWDAYRYNPATKEYDNIRETTGDVNINLSERNDNDRIETWNFKIGYDKKFDAHSINAFLAYEQSKNRGDWFSAYRRDFLSDAVDYLFAGSDNQKNNDGKATISARQNYFGRVSYGFKDKYLADFTLRRDGSQNFSSNARWGWFPGVSAGWRISQEDFFKENVPFINELKIKASWGKLGNDRVSPFQYISTYVLGDGAMFGVDPKRGKGFTVGRLANPNITWEKVDTKNIGFESVFFKNTLTFDLQYFYSMRTDILTPKQASVPKYTGLTLPDQNIGEISNRGIESSLLYRNKADDFSYSIGGNFTFVRNKIHFFDEAQNTPEWQRRTNHSIDSWLVYKTDGIYQNQAEIDASPHLLNTKPGDIKYIDVDDDKKITSNDMVRIYESPIPEITYGITMGAKWKNFDLNILWSGQGRAKQIIKPGSYNRDVTYFENRWTSEAETPNALYPRAFDRDDTFNSMNSTFWLKNASFLRLKNVELAYSLSPAMLERIKMKNLRVFISGFNLFSIDQIKIQDPEGTQAGGMYYPQQRIYSVGMNLSF</sequence>
<protein>
    <submittedName>
        <fullName evidence="10">TonB-linked SusC/RagA family outer membrane protein</fullName>
    </submittedName>
</protein>
<gene>
    <name evidence="10" type="ORF">DFQ12_1828</name>
</gene>
<dbReference type="InterPro" id="IPR023996">
    <property type="entry name" value="TonB-dep_OMP_SusC/RagA"/>
</dbReference>
<dbReference type="GO" id="GO:0044718">
    <property type="term" value="P:siderophore transmembrane transport"/>
    <property type="evidence" value="ECO:0007669"/>
    <property type="project" value="TreeGrafter"/>
</dbReference>
<feature type="domain" description="TonB-dependent receptor plug" evidence="9">
    <location>
        <begin position="218"/>
        <end position="324"/>
    </location>
</feature>
<keyword evidence="6 8" id="KW-0472">Membrane</keyword>
<dbReference type="InterPro" id="IPR023997">
    <property type="entry name" value="TonB-dep_OMP_SusC/RagA_CS"/>
</dbReference>
<name>A0A420BJJ6_SPHD1</name>
<evidence type="ECO:0000256" key="6">
    <source>
        <dbReference type="ARBA" id="ARBA00023136"/>
    </source>
</evidence>
<dbReference type="Pfam" id="PF07715">
    <property type="entry name" value="Plug"/>
    <property type="match status" value="1"/>
</dbReference>
<dbReference type="GO" id="GO:0015344">
    <property type="term" value="F:siderophore uptake transmembrane transporter activity"/>
    <property type="evidence" value="ECO:0007669"/>
    <property type="project" value="TreeGrafter"/>
</dbReference>
<accession>A0A420BJJ6</accession>
<dbReference type="SUPFAM" id="SSF49464">
    <property type="entry name" value="Carboxypeptidase regulatory domain-like"/>
    <property type="match status" value="1"/>
</dbReference>
<evidence type="ECO:0000256" key="2">
    <source>
        <dbReference type="ARBA" id="ARBA00022448"/>
    </source>
</evidence>
<dbReference type="PANTHER" id="PTHR30069">
    <property type="entry name" value="TONB-DEPENDENT OUTER MEMBRANE RECEPTOR"/>
    <property type="match status" value="1"/>
</dbReference>
<keyword evidence="2 8" id="KW-0813">Transport</keyword>
<dbReference type="FunFam" id="2.170.130.10:FF:000003">
    <property type="entry name" value="SusC/RagA family TonB-linked outer membrane protein"/>
    <property type="match status" value="1"/>
</dbReference>
<evidence type="ECO:0000256" key="1">
    <source>
        <dbReference type="ARBA" id="ARBA00004571"/>
    </source>
</evidence>
<dbReference type="EMBL" id="RAPY01000001">
    <property type="protein sequence ID" value="RKE56954.1"/>
    <property type="molecule type" value="Genomic_DNA"/>
</dbReference>
<keyword evidence="5" id="KW-0732">Signal</keyword>
<dbReference type="Gene3D" id="2.170.130.10">
    <property type="entry name" value="TonB-dependent receptor, plug domain"/>
    <property type="match status" value="1"/>
</dbReference>
<dbReference type="GO" id="GO:0009279">
    <property type="term" value="C:cell outer membrane"/>
    <property type="evidence" value="ECO:0007669"/>
    <property type="project" value="UniProtKB-SubCell"/>
</dbReference>
<dbReference type="PROSITE" id="PS00018">
    <property type="entry name" value="EF_HAND_1"/>
    <property type="match status" value="1"/>
</dbReference>
<evidence type="ECO:0000259" key="9">
    <source>
        <dbReference type="Pfam" id="PF07715"/>
    </source>
</evidence>
<comment type="subcellular location">
    <subcellularLocation>
        <location evidence="1 8">Cell outer membrane</location>
        <topology evidence="1 8">Multi-pass membrane protein</topology>
    </subcellularLocation>
</comment>
<reference evidence="10 11" key="1">
    <citation type="submission" date="2018-09" db="EMBL/GenBank/DDBJ databases">
        <title>Genomic Encyclopedia of Type Strains, Phase III (KMG-III): the genomes of soil and plant-associated and newly described type strains.</title>
        <authorList>
            <person name="Whitman W."/>
        </authorList>
    </citation>
    <scope>NUCLEOTIDE SEQUENCE [LARGE SCALE GENOMIC DNA]</scope>
    <source>
        <strain evidence="10 11">CECT 7938</strain>
    </source>
</reference>
<dbReference type="InterPro" id="IPR036942">
    <property type="entry name" value="Beta-barrel_TonB_sf"/>
</dbReference>
<dbReference type="InterPro" id="IPR039426">
    <property type="entry name" value="TonB-dep_rcpt-like"/>
</dbReference>
<dbReference type="NCBIfam" id="TIGR04057">
    <property type="entry name" value="SusC_RagA_signa"/>
    <property type="match status" value="1"/>
</dbReference>
<comment type="similarity">
    <text evidence="8">Belongs to the TonB-dependent receptor family.</text>
</comment>
<keyword evidence="11" id="KW-1185">Reference proteome</keyword>
<dbReference type="InterPro" id="IPR008969">
    <property type="entry name" value="CarboxyPept-like_regulatory"/>
</dbReference>
<keyword evidence="3 8" id="KW-1134">Transmembrane beta strand</keyword>
<evidence type="ECO:0000256" key="4">
    <source>
        <dbReference type="ARBA" id="ARBA00022692"/>
    </source>
</evidence>
<keyword evidence="7 8" id="KW-0998">Cell outer membrane</keyword>
<dbReference type="InterPro" id="IPR037066">
    <property type="entry name" value="Plug_dom_sf"/>
</dbReference>
<evidence type="ECO:0000313" key="11">
    <source>
        <dbReference type="Proteomes" id="UP000286246"/>
    </source>
</evidence>
<evidence type="ECO:0000256" key="7">
    <source>
        <dbReference type="ARBA" id="ARBA00023237"/>
    </source>
</evidence>